<dbReference type="AlphaFoldDB" id="A0A9J6AYH3"/>
<reference evidence="2 3" key="1">
    <citation type="submission" date="2020-09" db="EMBL/GenBank/DDBJ databases">
        <title>De no assembly of potato wild relative species, Solanum commersonii.</title>
        <authorList>
            <person name="Cho K."/>
        </authorList>
    </citation>
    <scope>NUCLEOTIDE SEQUENCE [LARGE SCALE GENOMIC DNA]</scope>
    <source>
        <strain evidence="2">LZ3.2</strain>
        <tissue evidence="2">Leaf</tissue>
    </source>
</reference>
<comment type="caution">
    <text evidence="2">The sequence shown here is derived from an EMBL/GenBank/DDBJ whole genome shotgun (WGS) entry which is preliminary data.</text>
</comment>
<evidence type="ECO:0000313" key="2">
    <source>
        <dbReference type="EMBL" id="KAG5629566.1"/>
    </source>
</evidence>
<dbReference type="OrthoDB" id="1306133at2759"/>
<sequence length="188" mass="21311">MQHLISTTMAGDSTSTASRTSSTTHNSFVIVFPSPNLAHQMSVKLTSSILLLWKTQFLPMIRGCGLDYHIEGDEVIPERLRDDNEPNPAYNSWVREDQLVLSWIVASVFEGTSPQLVGAETARKAWTKLVTAYASGSKPQIRELKSQLHNLQRENARPTYRPFTRSLESRQEEISFDALYGMLLNRER</sequence>
<evidence type="ECO:0000313" key="3">
    <source>
        <dbReference type="Proteomes" id="UP000824120"/>
    </source>
</evidence>
<dbReference type="PANTHER" id="PTHR47481:SF5">
    <property type="entry name" value="RIBONUCLEASE H-LIKE DOMAIN, GAG-PRE-INTEGRASE DOMAIN, GAG-POLYPEPTIDE OF LTR COPIA-TYPE-RELATED"/>
    <property type="match status" value="1"/>
</dbReference>
<proteinExistence type="predicted"/>
<accession>A0A9J6AYH3</accession>
<feature type="region of interest" description="Disordered" evidence="1">
    <location>
        <begin position="1"/>
        <end position="20"/>
    </location>
</feature>
<keyword evidence="3" id="KW-1185">Reference proteome</keyword>
<protein>
    <recommendedName>
        <fullName evidence="4">UBN2_3 domain-containing protein</fullName>
    </recommendedName>
</protein>
<feature type="compositionally biased region" description="Polar residues" evidence="1">
    <location>
        <begin position="1"/>
        <end position="12"/>
    </location>
</feature>
<dbReference type="PANTHER" id="PTHR47481">
    <property type="match status" value="1"/>
</dbReference>
<dbReference type="EMBL" id="JACXVP010000001">
    <property type="protein sequence ID" value="KAG5629566.1"/>
    <property type="molecule type" value="Genomic_DNA"/>
</dbReference>
<evidence type="ECO:0008006" key="4">
    <source>
        <dbReference type="Google" id="ProtNLM"/>
    </source>
</evidence>
<organism evidence="2 3">
    <name type="scientific">Solanum commersonii</name>
    <name type="common">Commerson's wild potato</name>
    <name type="synonym">Commerson's nightshade</name>
    <dbReference type="NCBI Taxonomy" id="4109"/>
    <lineage>
        <taxon>Eukaryota</taxon>
        <taxon>Viridiplantae</taxon>
        <taxon>Streptophyta</taxon>
        <taxon>Embryophyta</taxon>
        <taxon>Tracheophyta</taxon>
        <taxon>Spermatophyta</taxon>
        <taxon>Magnoliopsida</taxon>
        <taxon>eudicotyledons</taxon>
        <taxon>Gunneridae</taxon>
        <taxon>Pentapetalae</taxon>
        <taxon>asterids</taxon>
        <taxon>lamiids</taxon>
        <taxon>Solanales</taxon>
        <taxon>Solanaceae</taxon>
        <taxon>Solanoideae</taxon>
        <taxon>Solaneae</taxon>
        <taxon>Solanum</taxon>
    </lineage>
</organism>
<gene>
    <name evidence="2" type="ORF">H5410_001283</name>
</gene>
<evidence type="ECO:0000256" key="1">
    <source>
        <dbReference type="SAM" id="MobiDB-lite"/>
    </source>
</evidence>
<dbReference type="Proteomes" id="UP000824120">
    <property type="component" value="Chromosome 1"/>
</dbReference>
<name>A0A9J6AYH3_SOLCO</name>